<comment type="function">
    <text evidence="5 6">Cell division protein that is involved in the assembly of the Z ring. May serve as a membrane anchor for the Z ring.</text>
</comment>
<dbReference type="AlphaFoldDB" id="A0A0R2DHS8"/>
<feature type="domain" description="SHS2" evidence="8">
    <location>
        <begin position="7"/>
        <end position="195"/>
    </location>
</feature>
<gene>
    <name evidence="5" type="primary">ftsA</name>
    <name evidence="9" type="ORF">FC86_GL000699</name>
</gene>
<feature type="compositionally biased region" description="Polar residues" evidence="7">
    <location>
        <begin position="408"/>
        <end position="420"/>
    </location>
</feature>
<dbReference type="Proteomes" id="UP000051378">
    <property type="component" value="Unassembled WGS sequence"/>
</dbReference>
<dbReference type="SUPFAM" id="SSF53067">
    <property type="entry name" value="Actin-like ATPase domain"/>
    <property type="match status" value="2"/>
</dbReference>
<dbReference type="GO" id="GO:0032153">
    <property type="term" value="C:cell division site"/>
    <property type="evidence" value="ECO:0007669"/>
    <property type="project" value="UniProtKB-UniRule"/>
</dbReference>
<comment type="similarity">
    <text evidence="5 6">Belongs to the FtsA/MreB family.</text>
</comment>
<feature type="region of interest" description="Disordered" evidence="7">
    <location>
        <begin position="408"/>
        <end position="458"/>
    </location>
</feature>
<organism evidence="9 10">
    <name type="scientific">Holzapfeliella floricola DSM 23037 = JCM 16512</name>
    <dbReference type="NCBI Taxonomy" id="1423744"/>
    <lineage>
        <taxon>Bacteria</taxon>
        <taxon>Bacillati</taxon>
        <taxon>Bacillota</taxon>
        <taxon>Bacilli</taxon>
        <taxon>Lactobacillales</taxon>
        <taxon>Lactobacillaceae</taxon>
        <taxon>Holzapfeliella</taxon>
    </lineage>
</organism>
<evidence type="ECO:0000313" key="9">
    <source>
        <dbReference type="EMBL" id="KRN03593.1"/>
    </source>
</evidence>
<evidence type="ECO:0000256" key="6">
    <source>
        <dbReference type="PIRNR" id="PIRNR003101"/>
    </source>
</evidence>
<dbReference type="InterPro" id="IPR020823">
    <property type="entry name" value="Cell_div_FtsA"/>
</dbReference>
<evidence type="ECO:0000256" key="2">
    <source>
        <dbReference type="ARBA" id="ARBA00022618"/>
    </source>
</evidence>
<accession>A0A0R2DHS8</accession>
<proteinExistence type="inferred from homology"/>
<dbReference type="EMBL" id="AYZL01000020">
    <property type="protein sequence ID" value="KRN03593.1"/>
    <property type="molecule type" value="Genomic_DNA"/>
</dbReference>
<dbReference type="STRING" id="1423744.FC86_GL000699"/>
<dbReference type="SMART" id="SM00842">
    <property type="entry name" value="FtsA"/>
    <property type="match status" value="1"/>
</dbReference>
<dbReference type="HAMAP" id="MF_02033">
    <property type="entry name" value="FtsA"/>
    <property type="match status" value="1"/>
</dbReference>
<comment type="subcellular location">
    <subcellularLocation>
        <location evidence="5">Cell membrane</location>
        <topology evidence="5">Peripheral membrane protein</topology>
        <orientation evidence="5">Cytoplasmic side</orientation>
    </subcellularLocation>
    <text evidence="5">Localizes to the Z ring in an FtsZ-dependent manner. Targeted to the membrane through a conserved C-terminal amphipathic helix.</text>
</comment>
<reference evidence="9 10" key="1">
    <citation type="journal article" date="2015" name="Genome Announc.">
        <title>Expanding the biotechnology potential of lactobacilli through comparative genomics of 213 strains and associated genera.</title>
        <authorList>
            <person name="Sun Z."/>
            <person name="Harris H.M."/>
            <person name="McCann A."/>
            <person name="Guo C."/>
            <person name="Argimon S."/>
            <person name="Zhang W."/>
            <person name="Yang X."/>
            <person name="Jeffery I.B."/>
            <person name="Cooney J.C."/>
            <person name="Kagawa T.F."/>
            <person name="Liu W."/>
            <person name="Song Y."/>
            <person name="Salvetti E."/>
            <person name="Wrobel A."/>
            <person name="Rasinkangas P."/>
            <person name="Parkhill J."/>
            <person name="Rea M.C."/>
            <person name="O'Sullivan O."/>
            <person name="Ritari J."/>
            <person name="Douillard F.P."/>
            <person name="Paul Ross R."/>
            <person name="Yang R."/>
            <person name="Briner A.E."/>
            <person name="Felis G.E."/>
            <person name="de Vos W.M."/>
            <person name="Barrangou R."/>
            <person name="Klaenhammer T.R."/>
            <person name="Caufield P.W."/>
            <person name="Cui Y."/>
            <person name="Zhang H."/>
            <person name="O'Toole P.W."/>
        </authorList>
    </citation>
    <scope>NUCLEOTIDE SEQUENCE [LARGE SCALE GENOMIC DNA]</scope>
    <source>
        <strain evidence="9 10">DSM 23037</strain>
    </source>
</reference>
<dbReference type="GO" id="GO:0043093">
    <property type="term" value="P:FtsZ-dependent cytokinesis"/>
    <property type="evidence" value="ECO:0007669"/>
    <property type="project" value="UniProtKB-UniRule"/>
</dbReference>
<evidence type="ECO:0000313" key="10">
    <source>
        <dbReference type="Proteomes" id="UP000051378"/>
    </source>
</evidence>
<evidence type="ECO:0000256" key="4">
    <source>
        <dbReference type="ARBA" id="ARBA00023306"/>
    </source>
</evidence>
<dbReference type="NCBIfam" id="TIGR01174">
    <property type="entry name" value="ftsA"/>
    <property type="match status" value="1"/>
</dbReference>
<keyword evidence="4 5" id="KW-0131">Cell cycle</keyword>
<evidence type="ECO:0000256" key="7">
    <source>
        <dbReference type="SAM" id="MobiDB-lite"/>
    </source>
</evidence>
<sequence>MSNQKLVVGLDIGTKNVKATIADISSNDIRIIGVSSVKTQGLDKGNIVDINQTAEAIKQVLSNVEEKAGTHNIKQVVTAIPANMLQLKIIETEYQIDQEAREIDNQDVERALNQAFEFYLDQDKAVVSFTPLYFKVNGLGNVGDPRRMMGKVLAVKGTMMSAPKYLMHNLKKAIETAGYQSQSFVAAPLAFSSVALTDDEKEFGTILLDIGGGQTTASVIQSNQLRYAFVDLEAGSDITNDIAVVLNTSKNSAEQIKIDFGNAMESQTRVEDTFSVEKIGQKNLDIVDERYLSQIIGARVDQILDNVGSALYRHDLLEAPGGIVISGGSAELAGLEEFVQNFYGIQTRIYSPDRMGMRHPEYTNVYGIIDYMSQLKDIDRLINHLISVNIDGKGVSVNVDKRSNNLFSKFNKPNASNNSSDEQEQVHNDSEKPSENNSSSTQQNSNNKQPKQGKQKLKNFWSKFFD</sequence>
<dbReference type="InterPro" id="IPR043129">
    <property type="entry name" value="ATPase_NBD"/>
</dbReference>
<keyword evidence="2 5" id="KW-0132">Cell division</keyword>
<dbReference type="InterPro" id="IPR050696">
    <property type="entry name" value="FtsA/MreB"/>
</dbReference>
<dbReference type="PANTHER" id="PTHR32432">
    <property type="entry name" value="CELL DIVISION PROTEIN FTSA-RELATED"/>
    <property type="match status" value="1"/>
</dbReference>
<keyword evidence="3 5" id="KW-0472">Membrane</keyword>
<dbReference type="PANTHER" id="PTHR32432:SF4">
    <property type="entry name" value="CELL DIVISION PROTEIN FTSA"/>
    <property type="match status" value="1"/>
</dbReference>
<dbReference type="PIRSF" id="PIRSF003101">
    <property type="entry name" value="FtsA"/>
    <property type="match status" value="1"/>
</dbReference>
<dbReference type="InterPro" id="IPR003494">
    <property type="entry name" value="SHS2_FtsA"/>
</dbReference>
<keyword evidence="1 5" id="KW-1003">Cell membrane</keyword>
<dbReference type="RefSeq" id="WP_056974916.1">
    <property type="nucleotide sequence ID" value="NZ_AYZL01000020.1"/>
</dbReference>
<evidence type="ECO:0000256" key="1">
    <source>
        <dbReference type="ARBA" id="ARBA00022475"/>
    </source>
</evidence>
<dbReference type="Pfam" id="PF14450">
    <property type="entry name" value="FtsA"/>
    <property type="match status" value="1"/>
</dbReference>
<name>A0A0R2DHS8_9LACO</name>
<evidence type="ECO:0000256" key="3">
    <source>
        <dbReference type="ARBA" id="ARBA00023136"/>
    </source>
</evidence>
<keyword evidence="10" id="KW-1185">Reference proteome</keyword>
<evidence type="ECO:0000256" key="5">
    <source>
        <dbReference type="HAMAP-Rule" id="MF_02033"/>
    </source>
</evidence>
<dbReference type="Pfam" id="PF02491">
    <property type="entry name" value="SHS2_FTSA"/>
    <property type="match status" value="1"/>
</dbReference>
<evidence type="ECO:0000259" key="8">
    <source>
        <dbReference type="SMART" id="SM00842"/>
    </source>
</evidence>
<feature type="compositionally biased region" description="Low complexity" evidence="7">
    <location>
        <begin position="435"/>
        <end position="450"/>
    </location>
</feature>
<protein>
    <recommendedName>
        <fullName evidence="5 6">Cell division protein FtsA</fullName>
    </recommendedName>
</protein>
<dbReference type="Gene3D" id="3.30.420.40">
    <property type="match status" value="2"/>
</dbReference>
<comment type="subunit">
    <text evidence="5">Self-interacts. Interacts with FtsZ.</text>
</comment>
<dbReference type="GO" id="GO:0009898">
    <property type="term" value="C:cytoplasmic side of plasma membrane"/>
    <property type="evidence" value="ECO:0007669"/>
    <property type="project" value="UniProtKB-UniRule"/>
</dbReference>
<feature type="compositionally biased region" description="Basic and acidic residues" evidence="7">
    <location>
        <begin position="424"/>
        <end position="434"/>
    </location>
</feature>
<dbReference type="PATRIC" id="fig|1423744.4.peg.719"/>
<comment type="caution">
    <text evidence="9">The sequence shown here is derived from an EMBL/GenBank/DDBJ whole genome shotgun (WGS) entry which is preliminary data.</text>
</comment>